<evidence type="ECO:0000313" key="3">
    <source>
        <dbReference type="EMBL" id="MFC3810188.1"/>
    </source>
</evidence>
<dbReference type="Proteomes" id="UP001595616">
    <property type="component" value="Unassembled WGS sequence"/>
</dbReference>
<dbReference type="Gene3D" id="3.10.310.10">
    <property type="entry name" value="Diaminopimelate Epimerase, Chain A, domain 1"/>
    <property type="match status" value="2"/>
</dbReference>
<comment type="similarity">
    <text evidence="1">Belongs to the PhzF family.</text>
</comment>
<comment type="caution">
    <text evidence="3">The sequence shown here is derived from an EMBL/GenBank/DDBJ whole genome shotgun (WGS) entry which is preliminary data.</text>
</comment>
<evidence type="ECO:0000256" key="2">
    <source>
        <dbReference type="ARBA" id="ARBA00023235"/>
    </source>
</evidence>
<keyword evidence="2" id="KW-0413">Isomerase</keyword>
<organism evidence="3 4">
    <name type="scientific">Lacihabitans lacunae</name>
    <dbReference type="NCBI Taxonomy" id="1028214"/>
    <lineage>
        <taxon>Bacteria</taxon>
        <taxon>Pseudomonadati</taxon>
        <taxon>Bacteroidota</taxon>
        <taxon>Cytophagia</taxon>
        <taxon>Cytophagales</taxon>
        <taxon>Leadbetterellaceae</taxon>
        <taxon>Lacihabitans</taxon>
    </lineage>
</organism>
<dbReference type="PANTHER" id="PTHR13774">
    <property type="entry name" value="PHENAZINE BIOSYNTHESIS PROTEIN"/>
    <property type="match status" value="1"/>
</dbReference>
<dbReference type="NCBIfam" id="TIGR00654">
    <property type="entry name" value="PhzF_family"/>
    <property type="match status" value="1"/>
</dbReference>
<evidence type="ECO:0000313" key="4">
    <source>
        <dbReference type="Proteomes" id="UP001595616"/>
    </source>
</evidence>
<keyword evidence="4" id="KW-1185">Reference proteome</keyword>
<dbReference type="Pfam" id="PF02567">
    <property type="entry name" value="PhzC-PhzF"/>
    <property type="match status" value="1"/>
</dbReference>
<dbReference type="InterPro" id="IPR003719">
    <property type="entry name" value="Phenazine_PhzF-like"/>
</dbReference>
<dbReference type="PANTHER" id="PTHR13774:SF17">
    <property type="entry name" value="PHENAZINE BIOSYNTHESIS-LIKE DOMAIN-CONTAINING PROTEIN"/>
    <property type="match status" value="1"/>
</dbReference>
<gene>
    <name evidence="3" type="ORF">ACFOOI_05950</name>
</gene>
<accession>A0ABV7YVE6</accession>
<dbReference type="EMBL" id="JBHRYQ010000001">
    <property type="protein sequence ID" value="MFC3810188.1"/>
    <property type="molecule type" value="Genomic_DNA"/>
</dbReference>
<dbReference type="PIRSF" id="PIRSF016184">
    <property type="entry name" value="PhzC_PhzF"/>
    <property type="match status" value="1"/>
</dbReference>
<reference evidence="4" key="1">
    <citation type="journal article" date="2019" name="Int. J. Syst. Evol. Microbiol.">
        <title>The Global Catalogue of Microorganisms (GCM) 10K type strain sequencing project: providing services to taxonomists for standard genome sequencing and annotation.</title>
        <authorList>
            <consortium name="The Broad Institute Genomics Platform"/>
            <consortium name="The Broad Institute Genome Sequencing Center for Infectious Disease"/>
            <person name="Wu L."/>
            <person name="Ma J."/>
        </authorList>
    </citation>
    <scope>NUCLEOTIDE SEQUENCE [LARGE SCALE GENOMIC DNA]</scope>
    <source>
        <strain evidence="4">CECT 7956</strain>
    </source>
</reference>
<dbReference type="SUPFAM" id="SSF54506">
    <property type="entry name" value="Diaminopimelate epimerase-like"/>
    <property type="match status" value="1"/>
</dbReference>
<dbReference type="RefSeq" id="WP_379836098.1">
    <property type="nucleotide sequence ID" value="NZ_JBHRYQ010000001.1"/>
</dbReference>
<sequence length="263" mass="29444">MKTYPIYEINAFSEKAFGGNPAAVMPLEEWLPDEILHKLAEQNNLSETAFFVPTSDGFHIRWFTPKVEVDLCGHATLATAYYLFNIKGIEKEEIHFESRSGLLTVFKQKDKINLDFPAAEISPCEPIFEMESGLKKSPIAWFKGKTDYLLVFDSEETILSLNPDFEKLKSLEARGIIVTAESSKFNVDFVSRFFAPRVGINEDPVTGSAHTNLIPYWATELGKSKLEALQVSARGGQLSCELKGNRVLIGGFANLYLKGEVCF</sequence>
<proteinExistence type="inferred from homology"/>
<evidence type="ECO:0000256" key="1">
    <source>
        <dbReference type="ARBA" id="ARBA00008270"/>
    </source>
</evidence>
<name>A0ABV7YVE6_9BACT</name>
<protein>
    <submittedName>
        <fullName evidence="3">PhzF family phenazine biosynthesis protein</fullName>
    </submittedName>
</protein>